<dbReference type="FunFam" id="3.40.50.620:FF:000227">
    <property type="entry name" value="Tyrosine--tRNA ligase"/>
    <property type="match status" value="1"/>
</dbReference>
<dbReference type="InterPro" id="IPR024088">
    <property type="entry name" value="Tyr-tRNA-ligase_bac-type"/>
</dbReference>
<dbReference type="PANTHER" id="PTHR11766:SF0">
    <property type="entry name" value="TYROSINE--TRNA LIGASE, MITOCHONDRIAL"/>
    <property type="match status" value="1"/>
</dbReference>
<dbReference type="OMA" id="TKIHYQL"/>
<dbReference type="GO" id="GO:0004831">
    <property type="term" value="F:tyrosine-tRNA ligase activity"/>
    <property type="evidence" value="ECO:0007669"/>
    <property type="project" value="UniProtKB-EC"/>
</dbReference>
<dbReference type="GO" id="GO:0005524">
    <property type="term" value="F:ATP binding"/>
    <property type="evidence" value="ECO:0007669"/>
    <property type="project" value="UniProtKB-KW"/>
</dbReference>
<keyword evidence="6 8" id="KW-0030">Aminoacyl-tRNA synthetase</keyword>
<reference evidence="11 12" key="1">
    <citation type="submission" date="2015-04" db="EMBL/GenBank/DDBJ databases">
        <authorList>
            <person name="Syromyatnikov M.Y."/>
            <person name="Popov V.N."/>
        </authorList>
    </citation>
    <scope>NUCLEOTIDE SEQUENCE [LARGE SCALE GENOMIC DNA]</scope>
    <source>
        <strain evidence="11">WF-38-12</strain>
    </source>
</reference>
<dbReference type="Proteomes" id="UP000054383">
    <property type="component" value="Unassembled WGS sequence"/>
</dbReference>
<evidence type="ECO:0000313" key="11">
    <source>
        <dbReference type="EMBL" id="CRG88134.1"/>
    </source>
</evidence>
<protein>
    <recommendedName>
        <fullName evidence="8">Tyrosine--tRNA ligase</fullName>
        <ecNumber evidence="8">6.1.1.1</ecNumber>
    </recommendedName>
    <alternativeName>
        <fullName evidence="8">Tyrosyl-tRNA synthetase</fullName>
    </alternativeName>
</protein>
<evidence type="ECO:0000256" key="7">
    <source>
        <dbReference type="ARBA" id="ARBA00048248"/>
    </source>
</evidence>
<dbReference type="Gene3D" id="1.10.240.10">
    <property type="entry name" value="Tyrosyl-Transfer RNA Synthetase"/>
    <property type="match status" value="1"/>
</dbReference>
<proteinExistence type="inferred from homology"/>
<dbReference type="InterPro" id="IPR001412">
    <property type="entry name" value="aa-tRNA-synth_I_CS"/>
</dbReference>
<dbReference type="GO" id="GO:0005739">
    <property type="term" value="C:mitochondrion"/>
    <property type="evidence" value="ECO:0007669"/>
    <property type="project" value="TreeGrafter"/>
</dbReference>
<dbReference type="InterPro" id="IPR002305">
    <property type="entry name" value="aa-tRNA-synth_Ic"/>
</dbReference>
<dbReference type="GO" id="GO:0005829">
    <property type="term" value="C:cytosol"/>
    <property type="evidence" value="ECO:0007669"/>
    <property type="project" value="TreeGrafter"/>
</dbReference>
<dbReference type="PRINTS" id="PR01040">
    <property type="entry name" value="TRNASYNTHTYR"/>
</dbReference>
<dbReference type="NCBIfam" id="TIGR00234">
    <property type="entry name" value="tyrS"/>
    <property type="match status" value="1"/>
</dbReference>
<organism evidence="11 12">
    <name type="scientific">Talaromyces islandicus</name>
    <name type="common">Penicillium islandicum</name>
    <dbReference type="NCBI Taxonomy" id="28573"/>
    <lineage>
        <taxon>Eukaryota</taxon>
        <taxon>Fungi</taxon>
        <taxon>Dikarya</taxon>
        <taxon>Ascomycota</taxon>
        <taxon>Pezizomycotina</taxon>
        <taxon>Eurotiomycetes</taxon>
        <taxon>Eurotiomycetidae</taxon>
        <taxon>Eurotiales</taxon>
        <taxon>Trichocomaceae</taxon>
        <taxon>Talaromyces</taxon>
        <taxon>Talaromyces sect. Islandici</taxon>
    </lineage>
</organism>
<keyword evidence="4 8" id="KW-0067">ATP-binding</keyword>
<evidence type="ECO:0000259" key="10">
    <source>
        <dbReference type="Pfam" id="PF16714"/>
    </source>
</evidence>
<dbReference type="PANTHER" id="PTHR11766">
    <property type="entry name" value="TYROSYL-TRNA SYNTHETASE"/>
    <property type="match status" value="1"/>
</dbReference>
<dbReference type="Pfam" id="PF16714">
    <property type="entry name" value="TyrRSs_C"/>
    <property type="match status" value="1"/>
</dbReference>
<comment type="similarity">
    <text evidence="1 8">Belongs to the class-I aminoacyl-tRNA synthetase family.</text>
</comment>
<feature type="region of interest" description="Disordered" evidence="9">
    <location>
        <begin position="432"/>
        <end position="456"/>
    </location>
</feature>
<dbReference type="CDD" id="cd00805">
    <property type="entry name" value="TyrRS_core"/>
    <property type="match status" value="1"/>
</dbReference>
<accession>A0A0U1LXP2</accession>
<dbReference type="InterPro" id="IPR014729">
    <property type="entry name" value="Rossmann-like_a/b/a_fold"/>
</dbReference>
<dbReference type="GO" id="GO:0006437">
    <property type="term" value="P:tyrosyl-tRNA aminoacylation"/>
    <property type="evidence" value="ECO:0007669"/>
    <property type="project" value="InterPro"/>
</dbReference>
<comment type="catalytic activity">
    <reaction evidence="7 8">
        <text>tRNA(Tyr) + L-tyrosine + ATP = L-tyrosyl-tRNA(Tyr) + AMP + diphosphate + H(+)</text>
        <dbReference type="Rhea" id="RHEA:10220"/>
        <dbReference type="Rhea" id="RHEA-COMP:9706"/>
        <dbReference type="Rhea" id="RHEA-COMP:9707"/>
        <dbReference type="ChEBI" id="CHEBI:15378"/>
        <dbReference type="ChEBI" id="CHEBI:30616"/>
        <dbReference type="ChEBI" id="CHEBI:33019"/>
        <dbReference type="ChEBI" id="CHEBI:58315"/>
        <dbReference type="ChEBI" id="CHEBI:78442"/>
        <dbReference type="ChEBI" id="CHEBI:78536"/>
        <dbReference type="ChEBI" id="CHEBI:456215"/>
        <dbReference type="EC" id="6.1.1.1"/>
    </reaction>
</comment>
<name>A0A0U1LXP2_TALIS</name>
<dbReference type="EMBL" id="CVMT01000004">
    <property type="protein sequence ID" value="CRG88134.1"/>
    <property type="molecule type" value="Genomic_DNA"/>
</dbReference>
<dbReference type="EC" id="6.1.1.1" evidence="8"/>
<dbReference type="Pfam" id="PF00579">
    <property type="entry name" value="tRNA-synt_1b"/>
    <property type="match status" value="1"/>
</dbReference>
<evidence type="ECO:0000256" key="5">
    <source>
        <dbReference type="ARBA" id="ARBA00022917"/>
    </source>
</evidence>
<dbReference type="STRING" id="28573.A0A0U1LXP2"/>
<dbReference type="PROSITE" id="PS00178">
    <property type="entry name" value="AA_TRNA_LIGASE_I"/>
    <property type="match status" value="1"/>
</dbReference>
<evidence type="ECO:0000256" key="1">
    <source>
        <dbReference type="ARBA" id="ARBA00005594"/>
    </source>
</evidence>
<keyword evidence="5 8" id="KW-0648">Protein biosynthesis</keyword>
<evidence type="ECO:0000256" key="4">
    <source>
        <dbReference type="ARBA" id="ARBA00022840"/>
    </source>
</evidence>
<feature type="domain" description="Tyrosyl-tRNA synthetase C-terminal" evidence="10">
    <location>
        <begin position="480"/>
        <end position="594"/>
    </location>
</feature>
<evidence type="ECO:0000256" key="3">
    <source>
        <dbReference type="ARBA" id="ARBA00022741"/>
    </source>
</evidence>
<evidence type="ECO:0000313" key="12">
    <source>
        <dbReference type="Proteomes" id="UP000054383"/>
    </source>
</evidence>
<keyword evidence="12" id="KW-1185">Reference proteome</keyword>
<keyword evidence="2 8" id="KW-0436">Ligase</keyword>
<evidence type="ECO:0000256" key="8">
    <source>
        <dbReference type="RuleBase" id="RU361234"/>
    </source>
</evidence>
<dbReference type="AlphaFoldDB" id="A0A0U1LXP2"/>
<dbReference type="FunFam" id="1.10.240.10:FF:000001">
    <property type="entry name" value="Tyrosine--tRNA ligase"/>
    <property type="match status" value="1"/>
</dbReference>
<keyword evidence="3 8" id="KW-0547">Nucleotide-binding</keyword>
<sequence>MASSRMATIRPMNRGVVNLRDVHCIPSARRQLYTKSCRPSVTSTSHVNLPFPPKRCITQQYQRRTEESKLIWDSWAKDIKEGKRKSFVRHLEERGLLHQVVGDREHLDKLLTMKRIGFYAGIDPTAPSLHVGHMLPFMVLAWAFHWGYPVTFLLGGATARFGDPTGRTEERKREHRSVRTANMASMHMQLKKLSSSIERYGVRHGYETQWAARRALTNNSTWWNKTPFIDVLRDLGMNMRLGPMLGRDTVKNRLEGNGMSFAEFCYPVMQAWDFFQLYRNGTQVQVGGADQFGNILFGIEAVKQLATNTTIQDDRRDLDDELNRPNGFTTPLLTSSSGEKFGKSAGNAIWLDPEMTPVFDLYGYFVRTPDDQVERYLKMFTFLPLPEIAEIMEKQRADPRSRVAHHKLAREFVEIVHGEQVAEKTAWQHQQLFRPRASTAEPTPPPTRDSNMPESFAQRPEAKFMNRAAGNQYAPAVDYQSMSSNTIQLPRSLVLGQTLNKVLFNAGMVSSYSEGHRLIANHGAHIASRPNDSGPMRDGLEFTPILPWVKEKTPDFLIEDKLLILKIGKWKLKVVELIDEAEFEAKGMTVPGWEEFKRRRADGLDEYLDMPQSPAKVKKTDYSLGKEIKEAKAQEKEEKAIEEKE</sequence>
<dbReference type="Gene3D" id="3.40.50.620">
    <property type="entry name" value="HUPs"/>
    <property type="match status" value="1"/>
</dbReference>
<dbReference type="SUPFAM" id="SSF52374">
    <property type="entry name" value="Nucleotidylyl transferase"/>
    <property type="match status" value="1"/>
</dbReference>
<dbReference type="GO" id="GO:0003723">
    <property type="term" value="F:RNA binding"/>
    <property type="evidence" value="ECO:0007669"/>
    <property type="project" value="InterPro"/>
</dbReference>
<dbReference type="OrthoDB" id="337870at2759"/>
<evidence type="ECO:0000256" key="2">
    <source>
        <dbReference type="ARBA" id="ARBA00022598"/>
    </source>
</evidence>
<gene>
    <name evidence="11" type="ORF">PISL3812_05161</name>
</gene>
<dbReference type="InterPro" id="IPR032005">
    <property type="entry name" value="TyrRSs_C"/>
</dbReference>
<evidence type="ECO:0000256" key="6">
    <source>
        <dbReference type="ARBA" id="ARBA00023146"/>
    </source>
</evidence>
<evidence type="ECO:0000256" key="9">
    <source>
        <dbReference type="SAM" id="MobiDB-lite"/>
    </source>
</evidence>
<dbReference type="InterPro" id="IPR002307">
    <property type="entry name" value="Tyr-tRNA-ligase"/>
</dbReference>